<evidence type="ECO:0000313" key="3">
    <source>
        <dbReference type="EMBL" id="ROR53479.1"/>
    </source>
</evidence>
<feature type="transmembrane region" description="Helical" evidence="1">
    <location>
        <begin position="32"/>
        <end position="52"/>
    </location>
</feature>
<accession>A0A3N1ZRH5</accession>
<dbReference type="RefSeq" id="WP_123574927.1">
    <property type="nucleotide sequence ID" value="NZ_RKHG01000001.1"/>
</dbReference>
<reference evidence="3 4" key="1">
    <citation type="submission" date="2018-11" db="EMBL/GenBank/DDBJ databases">
        <title>Sequencing the genomes of 1000 actinobacteria strains.</title>
        <authorList>
            <person name="Klenk H.-P."/>
        </authorList>
    </citation>
    <scope>NUCLEOTIDE SEQUENCE [LARGE SCALE GENOMIC DNA]</scope>
    <source>
        <strain evidence="3 4">DSM 10546</strain>
    </source>
</reference>
<dbReference type="Proteomes" id="UP000275749">
    <property type="component" value="Unassembled WGS sequence"/>
</dbReference>
<gene>
    <name evidence="3" type="ORF">EDD41_0632</name>
</gene>
<comment type="caution">
    <text evidence="3">The sequence shown here is derived from an EMBL/GenBank/DDBJ whole genome shotgun (WGS) entry which is preliminary data.</text>
</comment>
<sequence length="222" mass="22443">MTATQTAGVEAPQAAARVTPAAAGVRMRRRPALVAVSVALVVLGALLSVWTYSSLGSAQPVVGVRQDVARGSVISASDLEVVRVGVDPALATVPADGLEALVGQRAAVDLQAGQLMVPPGVTQDVAPHKGMSVVGLALAPGQLPSQPLWVGDRVRVVSTPGQQGDVVAQDVRVFTASVVQVDAADVSGRISVSVEVAEQQAPELAARSASGKVALVVDAREG</sequence>
<keyword evidence="1" id="KW-0812">Transmembrane</keyword>
<proteinExistence type="predicted"/>
<evidence type="ECO:0000259" key="2">
    <source>
        <dbReference type="PROSITE" id="PS50844"/>
    </source>
</evidence>
<protein>
    <submittedName>
        <fullName evidence="3">SAF domain-containing protein</fullName>
    </submittedName>
</protein>
<dbReference type="InterPro" id="IPR006190">
    <property type="entry name" value="SAF_AFP_Neu5Ac"/>
</dbReference>
<organism evidence="3 4">
    <name type="scientific">Luteococcus japonicus</name>
    <dbReference type="NCBI Taxonomy" id="33984"/>
    <lineage>
        <taxon>Bacteria</taxon>
        <taxon>Bacillati</taxon>
        <taxon>Actinomycetota</taxon>
        <taxon>Actinomycetes</taxon>
        <taxon>Propionibacteriales</taxon>
        <taxon>Propionibacteriaceae</taxon>
        <taxon>Luteococcus</taxon>
    </lineage>
</organism>
<dbReference type="EMBL" id="RKHG01000001">
    <property type="protein sequence ID" value="ROR53479.1"/>
    <property type="molecule type" value="Genomic_DNA"/>
</dbReference>
<feature type="domain" description="AFP-like" evidence="2">
    <location>
        <begin position="61"/>
        <end position="124"/>
    </location>
</feature>
<evidence type="ECO:0000256" key="1">
    <source>
        <dbReference type="SAM" id="Phobius"/>
    </source>
</evidence>
<evidence type="ECO:0000313" key="4">
    <source>
        <dbReference type="Proteomes" id="UP000275749"/>
    </source>
</evidence>
<dbReference type="InterPro" id="IPR013974">
    <property type="entry name" value="SAF"/>
</dbReference>
<dbReference type="PROSITE" id="PS50844">
    <property type="entry name" value="AFP_LIKE"/>
    <property type="match status" value="1"/>
</dbReference>
<name>A0A3N1ZRH5_9ACTN</name>
<keyword evidence="1" id="KW-1133">Transmembrane helix</keyword>
<dbReference type="CDD" id="cd11614">
    <property type="entry name" value="SAF_CpaB_FlgA_like"/>
    <property type="match status" value="1"/>
</dbReference>
<dbReference type="AlphaFoldDB" id="A0A3N1ZRH5"/>
<keyword evidence="1" id="KW-0472">Membrane</keyword>
<dbReference type="Pfam" id="PF08666">
    <property type="entry name" value="SAF"/>
    <property type="match status" value="1"/>
</dbReference>